<evidence type="ECO:0000256" key="3">
    <source>
        <dbReference type="ARBA" id="ARBA00022679"/>
    </source>
</evidence>
<dbReference type="InterPro" id="IPR001227">
    <property type="entry name" value="Ac_transferase_dom_sf"/>
</dbReference>
<keyword evidence="3 8" id="KW-0808">Transferase</keyword>
<dbReference type="InterPro" id="IPR016039">
    <property type="entry name" value="Thiolase-like"/>
</dbReference>
<dbReference type="PROSITE" id="PS50075">
    <property type="entry name" value="CARRIER"/>
    <property type="match status" value="1"/>
</dbReference>
<protein>
    <submittedName>
        <fullName evidence="8">Type 1 Modular polyketide synthase</fullName>
        <ecNumber evidence="8">2.3.1.-</ecNumber>
    </submittedName>
</protein>
<dbReference type="Pfam" id="PF00109">
    <property type="entry name" value="ketoacyl-synt"/>
    <property type="match status" value="1"/>
</dbReference>
<feature type="coiled-coil region" evidence="5">
    <location>
        <begin position="12"/>
        <end position="39"/>
    </location>
</feature>
<dbReference type="Gene3D" id="3.40.47.10">
    <property type="match status" value="1"/>
</dbReference>
<dbReference type="PROSITE" id="PS00606">
    <property type="entry name" value="KS3_1"/>
    <property type="match status" value="1"/>
</dbReference>
<dbReference type="SMART" id="SM00825">
    <property type="entry name" value="PKS_KS"/>
    <property type="match status" value="1"/>
</dbReference>
<evidence type="ECO:0000313" key="8">
    <source>
        <dbReference type="EMBL" id="CAJ61210.1"/>
    </source>
</evidence>
<name>Q0RMN7_FRAAA</name>
<dbReference type="FunFam" id="3.40.47.10:FF:000019">
    <property type="entry name" value="Polyketide synthase type I"/>
    <property type="match status" value="1"/>
</dbReference>
<feature type="domain" description="Ketosynthase family 3 (KS3)" evidence="7">
    <location>
        <begin position="41"/>
        <end position="470"/>
    </location>
</feature>
<dbReference type="Pfam" id="PF00550">
    <property type="entry name" value="PP-binding"/>
    <property type="match status" value="1"/>
</dbReference>
<evidence type="ECO:0000259" key="6">
    <source>
        <dbReference type="PROSITE" id="PS50075"/>
    </source>
</evidence>
<dbReference type="GO" id="GO:0004315">
    <property type="term" value="F:3-oxoacyl-[acyl-carrier-protein] synthase activity"/>
    <property type="evidence" value="ECO:0007669"/>
    <property type="project" value="InterPro"/>
</dbReference>
<evidence type="ECO:0000259" key="7">
    <source>
        <dbReference type="PROSITE" id="PS52004"/>
    </source>
</evidence>
<dbReference type="InterPro" id="IPR006162">
    <property type="entry name" value="Ppantetheine_attach_site"/>
</dbReference>
<keyword evidence="4 8" id="KW-0012">Acyltransferase</keyword>
<dbReference type="InterPro" id="IPR050091">
    <property type="entry name" value="PKS_NRPS_Biosynth_Enz"/>
</dbReference>
<dbReference type="GO" id="GO:0031177">
    <property type="term" value="F:phosphopantetheine binding"/>
    <property type="evidence" value="ECO:0007669"/>
    <property type="project" value="InterPro"/>
</dbReference>
<dbReference type="RefSeq" id="WP_011603720.1">
    <property type="nucleotide sequence ID" value="NC_008278.1"/>
</dbReference>
<dbReference type="GO" id="GO:0004312">
    <property type="term" value="F:fatty acid synthase activity"/>
    <property type="evidence" value="ECO:0007669"/>
    <property type="project" value="TreeGrafter"/>
</dbReference>
<dbReference type="InterPro" id="IPR036736">
    <property type="entry name" value="ACP-like_sf"/>
</dbReference>
<organism evidence="8 9">
    <name type="scientific">Frankia alni (strain DSM 45986 / CECT 9034 / ACN14a)</name>
    <dbReference type="NCBI Taxonomy" id="326424"/>
    <lineage>
        <taxon>Bacteria</taxon>
        <taxon>Bacillati</taxon>
        <taxon>Actinomycetota</taxon>
        <taxon>Actinomycetes</taxon>
        <taxon>Frankiales</taxon>
        <taxon>Frankiaceae</taxon>
        <taxon>Frankia</taxon>
    </lineage>
</organism>
<dbReference type="SUPFAM" id="SSF47336">
    <property type="entry name" value="ACP-like"/>
    <property type="match status" value="1"/>
</dbReference>
<sequence>MSDSTQQTTDDARRVERALRTLLVERDRLRQENEALRAASTEPIAVVAMACRYPGGVTSPEQLWEMVRDGRDVVGEFPTDRGWPDVYNPDPDAPGGSYVRQGGFLSDVADFDSDFFGLTPREALATDPQQRLLLATSWEVLERAGIVPADLRGAEVGVFAGVSSSEYGARFAAANGHELEGYLLRGSAPSVASGRVAYHLGLTGPAVTVDTACSSSLVALHLAVRSLRAGECSLALAGGVSIMATPAIFVEFSRQRALSPDGRCRSFAQGADGTGWAEGAGVLLLERLSDARRAGHPVLAVVRGSAVNSDGASNGLSAPNGLAQEKVIRQALADAGVAAATVDMVEAHGTGTSLGDPIEAAALLATYGQSRTSDRHSRRPLWLGSMKSNMGHAQAAAGVAGVIKTVMAMRHGHLPRTLHVQEPSRFVDWSTGAVELLVQGREWARGDDPRRAAVSSFGVSGTNAHVILEEEPPPDRGAEIAATADPGGADGADVAALGGWVPWVLSGRGASALARQADRLRDVATDLEDDVADVGWSLASLRSAFEHRAVVLGRDRGELRDALTSLRDGAESARVVRGVAMENNGVVFVFPGQGSQWAGMGRELYDSFPAFARTFDACAAALAERVDWSLHDVLRGVAGAPGLDRVDVVQPALFAVMVSLADLWRSWGVRPAAVVGHSQGEIAAAYVCGALSLRDAMKVVVLRSRALVGLVGRGGMASVALPADLVAQRLRQWQAQLGVGVVNGPRSVVVSGESDALTEFLEKVKADRIGARQIAVDYASHSPMVADVRAEVLEALAGLRPETSTVPLYSTLRGEVIDTAEMDGAYWYDNLREKVLFSASVGRLIEDGFRVFLEVSPHPVLAVPVQEMIEERDDAVVLASSRRDRDAAETLLGSLAQLYVRGTSVDWRALFGTRRRVDLPTYAFQQQRYWLDSSSAPAPVVSPVTSPSTDEERLVSFPERLVSLSAGEASQVVLEHVLHTIAVVRGQPSGEVVGPDQDFRDLGFDSLLSVELSKRLAASTGLRLRANLALRHPTPNLIAGHIMSSIADRGRG</sequence>
<dbReference type="EMBL" id="CT573213">
    <property type="protein sequence ID" value="CAJ61210.1"/>
    <property type="molecule type" value="Genomic_DNA"/>
</dbReference>
<dbReference type="Pfam" id="PF02801">
    <property type="entry name" value="Ketoacyl-synt_C"/>
    <property type="match status" value="1"/>
</dbReference>
<dbReference type="InterPro" id="IPR014030">
    <property type="entry name" value="Ketoacyl_synth_N"/>
</dbReference>
<evidence type="ECO:0000313" key="9">
    <source>
        <dbReference type="Proteomes" id="UP000000657"/>
    </source>
</evidence>
<dbReference type="SUPFAM" id="SSF55048">
    <property type="entry name" value="Probable ACP-binding domain of malonyl-CoA ACP transacylase"/>
    <property type="match status" value="1"/>
</dbReference>
<dbReference type="STRING" id="326424.FRAAL2563"/>
<dbReference type="InterPro" id="IPR020841">
    <property type="entry name" value="PKS_Beta-ketoAc_synthase_dom"/>
</dbReference>
<dbReference type="InterPro" id="IPR020806">
    <property type="entry name" value="PKS_PP-bd"/>
</dbReference>
<dbReference type="SUPFAM" id="SSF52151">
    <property type="entry name" value="FabD/lysophospholipase-like"/>
    <property type="match status" value="1"/>
</dbReference>
<dbReference type="PROSITE" id="PS00012">
    <property type="entry name" value="PHOSPHOPANTETHEINE"/>
    <property type="match status" value="1"/>
</dbReference>
<dbReference type="KEGG" id="fal:FRAAL2563"/>
<accession>Q0RMN7</accession>
<dbReference type="AlphaFoldDB" id="Q0RMN7"/>
<dbReference type="Gene3D" id="3.40.366.10">
    <property type="entry name" value="Malonyl-Coenzyme A Acyl Carrier Protein, domain 2"/>
    <property type="match status" value="1"/>
</dbReference>
<dbReference type="InterPro" id="IPR032821">
    <property type="entry name" value="PKS_assoc"/>
</dbReference>
<dbReference type="InterPro" id="IPR016035">
    <property type="entry name" value="Acyl_Trfase/lysoPLipase"/>
</dbReference>
<dbReference type="InterPro" id="IPR018201">
    <property type="entry name" value="Ketoacyl_synth_AS"/>
</dbReference>
<dbReference type="InterPro" id="IPR009081">
    <property type="entry name" value="PP-bd_ACP"/>
</dbReference>
<dbReference type="PANTHER" id="PTHR43775">
    <property type="entry name" value="FATTY ACID SYNTHASE"/>
    <property type="match status" value="1"/>
</dbReference>
<dbReference type="SMART" id="SM00827">
    <property type="entry name" value="PKS_AT"/>
    <property type="match status" value="1"/>
</dbReference>
<feature type="domain" description="Carrier" evidence="6">
    <location>
        <begin position="971"/>
        <end position="1046"/>
    </location>
</feature>
<dbReference type="PANTHER" id="PTHR43775:SF51">
    <property type="entry name" value="INACTIVE PHENOLPHTHIOCEROL SYNTHESIS POLYKETIDE SYNTHASE TYPE I PKS1-RELATED"/>
    <property type="match status" value="1"/>
</dbReference>
<dbReference type="SMART" id="SM00823">
    <property type="entry name" value="PKS_PP"/>
    <property type="match status" value="1"/>
</dbReference>
<keyword evidence="9" id="KW-1185">Reference proteome</keyword>
<keyword evidence="1" id="KW-0596">Phosphopantetheine</keyword>
<keyword evidence="5" id="KW-0175">Coiled coil</keyword>
<dbReference type="FunFam" id="3.40.366.10:FF:000002">
    <property type="entry name" value="Probable polyketide synthase 2"/>
    <property type="match status" value="1"/>
</dbReference>
<dbReference type="InterPro" id="IPR014043">
    <property type="entry name" value="Acyl_transferase_dom"/>
</dbReference>
<keyword evidence="2" id="KW-0597">Phosphoprotein</keyword>
<dbReference type="InterPro" id="IPR016036">
    <property type="entry name" value="Malonyl_transacylase_ACP-bd"/>
</dbReference>
<evidence type="ECO:0000256" key="5">
    <source>
        <dbReference type="SAM" id="Coils"/>
    </source>
</evidence>
<reference evidence="8 9" key="1">
    <citation type="journal article" date="2007" name="Genome Res.">
        <title>Genome characteristics of facultatively symbiotic Frankia sp. strains reflect host range and host plant biogeography.</title>
        <authorList>
            <person name="Normand P."/>
            <person name="Lapierre P."/>
            <person name="Tisa L.S."/>
            <person name="Gogarten J.P."/>
            <person name="Alloisio N."/>
            <person name="Bagnarol E."/>
            <person name="Bassi C.A."/>
            <person name="Berry A.M."/>
            <person name="Bickhart D.M."/>
            <person name="Choisne N."/>
            <person name="Couloux A."/>
            <person name="Cournoyer B."/>
            <person name="Cruveiller S."/>
            <person name="Daubin V."/>
            <person name="Demange N."/>
            <person name="Francino M.P."/>
            <person name="Goltsman E."/>
            <person name="Huang Y."/>
            <person name="Kopp O.R."/>
            <person name="Labarre L."/>
            <person name="Lapidus A."/>
            <person name="Lavire C."/>
            <person name="Marechal J."/>
            <person name="Martinez M."/>
            <person name="Mastronunzio J.E."/>
            <person name="Mullin B.C."/>
            <person name="Niemann J."/>
            <person name="Pujic P."/>
            <person name="Rawnsley T."/>
            <person name="Rouy Z."/>
            <person name="Schenowitz C."/>
            <person name="Sellstedt A."/>
            <person name="Tavares F."/>
            <person name="Tomkins J.P."/>
            <person name="Vallenet D."/>
            <person name="Valverde C."/>
            <person name="Wall L.G."/>
            <person name="Wang Y."/>
            <person name="Medigue C."/>
            <person name="Benson D.R."/>
        </authorList>
    </citation>
    <scope>NUCLEOTIDE SEQUENCE [LARGE SCALE GENOMIC DNA]</scope>
    <source>
        <strain evidence="9">DSM 45986 / CECT 9034 / ACN14a</strain>
    </source>
</reference>
<proteinExistence type="predicted"/>
<gene>
    <name evidence="8" type="ordered locus">FRAAL2563</name>
</gene>
<dbReference type="CDD" id="cd00833">
    <property type="entry name" value="PKS"/>
    <property type="match status" value="1"/>
</dbReference>
<evidence type="ECO:0000256" key="1">
    <source>
        <dbReference type="ARBA" id="ARBA00022450"/>
    </source>
</evidence>
<dbReference type="PROSITE" id="PS52004">
    <property type="entry name" value="KS3_2"/>
    <property type="match status" value="1"/>
</dbReference>
<dbReference type="eggNOG" id="COG3321">
    <property type="taxonomic scope" value="Bacteria"/>
</dbReference>
<dbReference type="EC" id="2.3.1.-" evidence="8"/>
<dbReference type="GO" id="GO:0006633">
    <property type="term" value="P:fatty acid biosynthetic process"/>
    <property type="evidence" value="ECO:0007669"/>
    <property type="project" value="InterPro"/>
</dbReference>
<dbReference type="Gene3D" id="3.30.70.3290">
    <property type="match status" value="1"/>
</dbReference>
<dbReference type="Gene3D" id="1.10.1200.10">
    <property type="entry name" value="ACP-like"/>
    <property type="match status" value="1"/>
</dbReference>
<evidence type="ECO:0000256" key="2">
    <source>
        <dbReference type="ARBA" id="ARBA00022553"/>
    </source>
</evidence>
<evidence type="ECO:0000256" key="4">
    <source>
        <dbReference type="ARBA" id="ARBA00023315"/>
    </source>
</evidence>
<dbReference type="Pfam" id="PF00698">
    <property type="entry name" value="Acyl_transf_1"/>
    <property type="match status" value="1"/>
</dbReference>
<dbReference type="Proteomes" id="UP000000657">
    <property type="component" value="Chromosome"/>
</dbReference>
<dbReference type="OrthoDB" id="3202594at2"/>
<dbReference type="Pfam" id="PF16197">
    <property type="entry name" value="KAsynt_C_assoc"/>
    <property type="match status" value="1"/>
</dbReference>
<dbReference type="HOGENOM" id="CLU_000022_16_6_11"/>
<dbReference type="InterPro" id="IPR014031">
    <property type="entry name" value="Ketoacyl_synth_C"/>
</dbReference>
<dbReference type="SUPFAM" id="SSF53901">
    <property type="entry name" value="Thiolase-like"/>
    <property type="match status" value="1"/>
</dbReference>